<dbReference type="AlphaFoldDB" id="X0LWX5"/>
<accession>X0LWX5</accession>
<evidence type="ECO:0000313" key="1">
    <source>
        <dbReference type="EMBL" id="EXM12970.1"/>
    </source>
</evidence>
<organism evidence="1">
    <name type="scientific">Fusarium oxysporum f. sp. vasinfectum 25433</name>
    <dbReference type="NCBI Taxonomy" id="1089449"/>
    <lineage>
        <taxon>Eukaryota</taxon>
        <taxon>Fungi</taxon>
        <taxon>Dikarya</taxon>
        <taxon>Ascomycota</taxon>
        <taxon>Pezizomycotina</taxon>
        <taxon>Sordariomycetes</taxon>
        <taxon>Hypocreomycetidae</taxon>
        <taxon>Hypocreales</taxon>
        <taxon>Nectriaceae</taxon>
        <taxon>Fusarium</taxon>
        <taxon>Fusarium oxysporum species complex</taxon>
    </lineage>
</organism>
<sequence length="40" mass="4347">MLKCSYAAMTHAASPFSPVLPKSASISERSITHLLLSDVW</sequence>
<dbReference type="EMBL" id="JH658198">
    <property type="protein sequence ID" value="EXM12970.1"/>
    <property type="molecule type" value="Genomic_DNA"/>
</dbReference>
<proteinExistence type="predicted"/>
<reference evidence="1" key="2">
    <citation type="submission" date="2012-05" db="EMBL/GenBank/DDBJ databases">
        <title>The Genome Annotation of Fusarium oxysporum Cotton.</title>
        <authorList>
            <consortium name="The Broad Institute Genomics Platform"/>
            <person name="Ma L.-J."/>
            <person name="Corby-Kistler H."/>
            <person name="Broz K."/>
            <person name="Gale L.R."/>
            <person name="Jonkers W."/>
            <person name="O'Donnell K."/>
            <person name="Ploetz R."/>
            <person name="Steinberg C."/>
            <person name="Schwartz D.C."/>
            <person name="VanEtten H."/>
            <person name="Zhou S."/>
            <person name="Young S.K."/>
            <person name="Zeng Q."/>
            <person name="Gargeya S."/>
            <person name="Fitzgerald M."/>
            <person name="Abouelleil A."/>
            <person name="Alvarado L."/>
            <person name="Chapman S.B."/>
            <person name="Gainer-Dewar J."/>
            <person name="Goldberg J."/>
            <person name="Griggs A."/>
            <person name="Gujja S."/>
            <person name="Hansen M."/>
            <person name="Howarth C."/>
            <person name="Imamovic A."/>
            <person name="Ireland A."/>
            <person name="Larimer J."/>
            <person name="McCowan C."/>
            <person name="Murphy C."/>
            <person name="Pearson M."/>
            <person name="Poon T.W."/>
            <person name="Priest M."/>
            <person name="Roberts A."/>
            <person name="Saif S."/>
            <person name="Shea T."/>
            <person name="Sykes S."/>
            <person name="Wortman J."/>
            <person name="Nusbaum C."/>
            <person name="Birren B."/>
        </authorList>
    </citation>
    <scope>NUCLEOTIDE SEQUENCE</scope>
    <source>
        <strain evidence="1">25433</strain>
    </source>
</reference>
<protein>
    <submittedName>
        <fullName evidence="1">Uncharacterized protein</fullName>
    </submittedName>
</protein>
<dbReference type="Proteomes" id="UP000030701">
    <property type="component" value="Unassembled WGS sequence"/>
</dbReference>
<dbReference type="HOGENOM" id="CLU_214032_0_0_1"/>
<gene>
    <name evidence="1" type="ORF">FOTG_18558</name>
</gene>
<reference evidence="1" key="1">
    <citation type="submission" date="2011-11" db="EMBL/GenBank/DDBJ databases">
        <title>The Genome Sequence of Fusarium oxysporum Cotton.</title>
        <authorList>
            <consortium name="The Broad Institute Genome Sequencing Platform"/>
            <person name="Ma L.-J."/>
            <person name="Gale L.R."/>
            <person name="Schwartz D.C."/>
            <person name="Zhou S."/>
            <person name="Corby-Kistler H."/>
            <person name="Young S.K."/>
            <person name="Zeng Q."/>
            <person name="Gargeya S."/>
            <person name="Fitzgerald M."/>
            <person name="Haas B."/>
            <person name="Abouelleil A."/>
            <person name="Alvarado L."/>
            <person name="Arachchi H.M."/>
            <person name="Berlin A."/>
            <person name="Brown A."/>
            <person name="Chapman S.B."/>
            <person name="Chen Z."/>
            <person name="Dunbar C."/>
            <person name="Freedman E."/>
            <person name="Gearin G."/>
            <person name="Goldberg J."/>
            <person name="Griggs A."/>
            <person name="Gujja S."/>
            <person name="Heiman D."/>
            <person name="Howarth C."/>
            <person name="Larson L."/>
            <person name="Lui A."/>
            <person name="MacDonald P.J.P."/>
            <person name="Montmayeur A."/>
            <person name="Murphy C."/>
            <person name="Neiman D."/>
            <person name="Pearson M."/>
            <person name="Priest M."/>
            <person name="Roberts A."/>
            <person name="Saif S."/>
            <person name="Shea T."/>
            <person name="Shenoy N."/>
            <person name="Sisk P."/>
            <person name="Stolte C."/>
            <person name="Sykes S."/>
            <person name="Wortman J."/>
            <person name="Nusbaum C."/>
            <person name="Birren B."/>
        </authorList>
    </citation>
    <scope>NUCLEOTIDE SEQUENCE [LARGE SCALE GENOMIC DNA]</scope>
    <source>
        <strain evidence="1">25433</strain>
    </source>
</reference>
<name>X0LWX5_FUSOX</name>